<keyword evidence="1" id="KW-0732">Signal</keyword>
<reference evidence="4" key="1">
    <citation type="submission" date="2022-01" db="EMBL/GenBank/DDBJ databases">
        <title>Novel bile acid biosynthetic pathways are enriched in the microbiome of centenarians.</title>
        <authorList>
            <person name="Sato Y."/>
            <person name="Atarashi K."/>
            <person name="Plichta R.D."/>
            <person name="Arai Y."/>
            <person name="Sasajima S."/>
            <person name="Kearney M.S."/>
            <person name="Suda W."/>
            <person name="Takeshita K."/>
            <person name="Sasaki T."/>
            <person name="Okamoto S."/>
            <person name="Skelly N.A."/>
            <person name="Okamura Y."/>
            <person name="Vlamakis H."/>
            <person name="Li Y."/>
            <person name="Tanoue T."/>
            <person name="Takei H."/>
            <person name="Nittono H."/>
            <person name="Narushima S."/>
            <person name="Irie J."/>
            <person name="Itoh H."/>
            <person name="Moriya K."/>
            <person name="Sugiura Y."/>
            <person name="Suematsu M."/>
            <person name="Moritoki N."/>
            <person name="Shibata S."/>
            <person name="Littman R.D."/>
            <person name="Fischbach A.M."/>
            <person name="Uwamino Y."/>
            <person name="Inoue T."/>
            <person name="Honda A."/>
            <person name="Hattori M."/>
            <person name="Murai T."/>
            <person name="Xavier J.R."/>
            <person name="Hirose N."/>
            <person name="Honda K."/>
        </authorList>
    </citation>
    <scope>NUCLEOTIDE SEQUENCE</scope>
    <source>
        <strain evidence="4">CE91-St16</strain>
    </source>
</reference>
<comment type="caution">
    <text evidence="4">The sequence shown here is derived from an EMBL/GenBank/DDBJ whole genome shotgun (WGS) entry which is preliminary data.</text>
</comment>
<dbReference type="Pfam" id="PF17996">
    <property type="entry name" value="CE2_N"/>
    <property type="match status" value="1"/>
</dbReference>
<dbReference type="InterPro" id="IPR052762">
    <property type="entry name" value="PCW_deacetylase/CE"/>
</dbReference>
<name>A0AA37KWJ0_9BACT</name>
<evidence type="ECO:0000313" key="4">
    <source>
        <dbReference type="EMBL" id="GKI19576.1"/>
    </source>
</evidence>
<dbReference type="Proteomes" id="UP001055105">
    <property type="component" value="Unassembled WGS sequence"/>
</dbReference>
<dbReference type="GO" id="GO:0052689">
    <property type="term" value="F:carboxylic ester hydrolase activity"/>
    <property type="evidence" value="ECO:0007669"/>
    <property type="project" value="InterPro"/>
</dbReference>
<feature type="domain" description="SGNH hydrolase-type esterase" evidence="2">
    <location>
        <begin position="149"/>
        <end position="341"/>
    </location>
</feature>
<dbReference type="InterPro" id="IPR037461">
    <property type="entry name" value="CtCE2-like_dom"/>
</dbReference>
<dbReference type="Gene3D" id="3.40.50.1110">
    <property type="entry name" value="SGNH hydrolase"/>
    <property type="match status" value="1"/>
</dbReference>
<dbReference type="InterPro" id="IPR040794">
    <property type="entry name" value="CE2_N"/>
</dbReference>
<proteinExistence type="predicted"/>
<dbReference type="RefSeq" id="WP_244076781.1">
    <property type="nucleotide sequence ID" value="NZ_AP025581.1"/>
</dbReference>
<feature type="chain" id="PRO_5041222898" evidence="1">
    <location>
        <begin position="21"/>
        <end position="365"/>
    </location>
</feature>
<dbReference type="AlphaFoldDB" id="A0AA37KWJ0"/>
<accession>A0AA37KWJ0</accession>
<evidence type="ECO:0000313" key="5">
    <source>
        <dbReference type="Proteomes" id="UP001055105"/>
    </source>
</evidence>
<dbReference type="Pfam" id="PF13472">
    <property type="entry name" value="Lipase_GDSL_2"/>
    <property type="match status" value="1"/>
</dbReference>
<gene>
    <name evidence="4" type="ORF">CE91St16_24840</name>
</gene>
<sequence>MSRRLIFAVLALLCAGAVSAQKRTEAPAASSEVRYVGRTQTNGGDVSFDWSGTSFECRFTGGSLAMRVSDTKKNYYNLTVDGRDAGVVTTFGTDSVVVLAEKLGRGEHTVRMQKRTEGEQGRTTIHAFLLDRGGRLLPALPAPGRHIEFIGNSLTCGYGTEGLSKDEPFKPQTENCNKAYACIIARYFGADYTLIAHSGRGAARNYGDKNTTSQNTMADRIANTFDEAAEPAWDFAASPYRPDLVVINLGSNDFSTLPHPSRDEFAAAYTRILQTLRGAYGDEMPILCVAPRVSEPAFTYIRDLCQSAVVPNLHFAAILPGYCNDGSELGSSAHPNYAGQRKMAMLLIPYVSTLTGWEAEIKPVE</sequence>
<dbReference type="InterPro" id="IPR013830">
    <property type="entry name" value="SGNH_hydro"/>
</dbReference>
<evidence type="ECO:0000256" key="1">
    <source>
        <dbReference type="SAM" id="SignalP"/>
    </source>
</evidence>
<dbReference type="PANTHER" id="PTHR37834">
    <property type="entry name" value="GDSL-LIKE LIPASE/ACYLHYDROLASE DOMAIN PROTEIN (AFU_ORTHOLOGUE AFUA_2G00620)"/>
    <property type="match status" value="1"/>
</dbReference>
<feature type="domain" description="Carbohydrate esterase 2 N-terminal" evidence="3">
    <location>
        <begin position="35"/>
        <end position="139"/>
    </location>
</feature>
<dbReference type="CDD" id="cd01831">
    <property type="entry name" value="Endoglucanase_E_like"/>
    <property type="match status" value="1"/>
</dbReference>
<dbReference type="PANTHER" id="PTHR37834:SF2">
    <property type="entry name" value="ESTERASE, SGNH HYDROLASE-TYPE"/>
    <property type="match status" value="1"/>
</dbReference>
<dbReference type="EMBL" id="BQOL01000002">
    <property type="protein sequence ID" value="GKI19576.1"/>
    <property type="molecule type" value="Genomic_DNA"/>
</dbReference>
<dbReference type="Gene3D" id="2.60.120.260">
    <property type="entry name" value="Galactose-binding domain-like"/>
    <property type="match status" value="1"/>
</dbReference>
<protein>
    <submittedName>
        <fullName evidence="4">Endoglucanase</fullName>
    </submittedName>
</protein>
<feature type="signal peptide" evidence="1">
    <location>
        <begin position="1"/>
        <end position="20"/>
    </location>
</feature>
<evidence type="ECO:0000259" key="3">
    <source>
        <dbReference type="Pfam" id="PF17996"/>
    </source>
</evidence>
<organism evidence="4 5">
    <name type="scientific">Alistipes finegoldii</name>
    <dbReference type="NCBI Taxonomy" id="214856"/>
    <lineage>
        <taxon>Bacteria</taxon>
        <taxon>Pseudomonadati</taxon>
        <taxon>Bacteroidota</taxon>
        <taxon>Bacteroidia</taxon>
        <taxon>Bacteroidales</taxon>
        <taxon>Rikenellaceae</taxon>
        <taxon>Alistipes</taxon>
    </lineage>
</organism>
<dbReference type="InterPro" id="IPR036514">
    <property type="entry name" value="SGNH_hydro_sf"/>
</dbReference>
<dbReference type="SUPFAM" id="SSF52266">
    <property type="entry name" value="SGNH hydrolase"/>
    <property type="match status" value="1"/>
</dbReference>
<evidence type="ECO:0000259" key="2">
    <source>
        <dbReference type="Pfam" id="PF13472"/>
    </source>
</evidence>